<feature type="compositionally biased region" description="Basic and acidic residues" evidence="7">
    <location>
        <begin position="46"/>
        <end position="59"/>
    </location>
</feature>
<dbReference type="InterPro" id="IPR003657">
    <property type="entry name" value="WRKY_dom"/>
</dbReference>
<keyword evidence="10" id="KW-1185">Reference proteome</keyword>
<dbReference type="GO" id="GO:0043565">
    <property type="term" value="F:sequence-specific DNA binding"/>
    <property type="evidence" value="ECO:0007669"/>
    <property type="project" value="InterPro"/>
</dbReference>
<keyword evidence="5" id="KW-0539">Nucleus</keyword>
<evidence type="ECO:0000256" key="3">
    <source>
        <dbReference type="ARBA" id="ARBA00023125"/>
    </source>
</evidence>
<dbReference type="AlphaFoldDB" id="A0A834ZEV9"/>
<dbReference type="EMBL" id="JABCRI010000008">
    <property type="protein sequence ID" value="KAF8401212.1"/>
    <property type="molecule type" value="Genomic_DNA"/>
</dbReference>
<accession>A0A834ZEV9</accession>
<dbReference type="Proteomes" id="UP000655225">
    <property type="component" value="Unassembled WGS sequence"/>
</dbReference>
<evidence type="ECO:0000313" key="10">
    <source>
        <dbReference type="Proteomes" id="UP000655225"/>
    </source>
</evidence>
<feature type="compositionally biased region" description="Polar residues" evidence="7">
    <location>
        <begin position="183"/>
        <end position="192"/>
    </location>
</feature>
<dbReference type="PANTHER" id="PTHR31429">
    <property type="entry name" value="WRKY TRANSCRIPTION FACTOR 36-RELATED"/>
    <property type="match status" value="1"/>
</dbReference>
<feature type="domain" description="WRKY" evidence="8">
    <location>
        <begin position="256"/>
        <end position="322"/>
    </location>
</feature>
<keyword evidence="3" id="KW-0238">DNA-binding</keyword>
<dbReference type="Gene3D" id="2.20.25.80">
    <property type="entry name" value="WRKY domain"/>
    <property type="match status" value="1"/>
</dbReference>
<protein>
    <recommendedName>
        <fullName evidence="8">WRKY domain-containing protein</fullName>
    </recommendedName>
</protein>
<keyword evidence="6" id="KW-0175">Coiled coil</keyword>
<keyword evidence="4" id="KW-0804">Transcription</keyword>
<proteinExistence type="predicted"/>
<keyword evidence="2" id="KW-0805">Transcription regulation</keyword>
<dbReference type="PROSITE" id="PS50811">
    <property type="entry name" value="WRKY"/>
    <property type="match status" value="1"/>
</dbReference>
<dbReference type="SMART" id="SM00774">
    <property type="entry name" value="WRKY"/>
    <property type="match status" value="1"/>
</dbReference>
<comment type="caution">
    <text evidence="9">The sequence shown here is derived from an EMBL/GenBank/DDBJ whole genome shotgun (WGS) entry which is preliminary data.</text>
</comment>
<organism evidence="9 10">
    <name type="scientific">Tetracentron sinense</name>
    <name type="common">Spur-leaf</name>
    <dbReference type="NCBI Taxonomy" id="13715"/>
    <lineage>
        <taxon>Eukaryota</taxon>
        <taxon>Viridiplantae</taxon>
        <taxon>Streptophyta</taxon>
        <taxon>Embryophyta</taxon>
        <taxon>Tracheophyta</taxon>
        <taxon>Spermatophyta</taxon>
        <taxon>Magnoliopsida</taxon>
        <taxon>Trochodendrales</taxon>
        <taxon>Trochodendraceae</taxon>
        <taxon>Tetracentron</taxon>
    </lineage>
</organism>
<dbReference type="InterPro" id="IPR036576">
    <property type="entry name" value="WRKY_dom_sf"/>
</dbReference>
<evidence type="ECO:0000256" key="6">
    <source>
        <dbReference type="SAM" id="Coils"/>
    </source>
</evidence>
<dbReference type="FunFam" id="2.20.25.80:FF:000002">
    <property type="entry name" value="probable WRKY transcription factor 31"/>
    <property type="match status" value="1"/>
</dbReference>
<feature type="coiled-coil region" evidence="6">
    <location>
        <begin position="93"/>
        <end position="127"/>
    </location>
</feature>
<feature type="compositionally biased region" description="Low complexity" evidence="7">
    <location>
        <begin position="467"/>
        <end position="485"/>
    </location>
</feature>
<feature type="region of interest" description="Disordered" evidence="7">
    <location>
        <begin position="1"/>
        <end position="59"/>
    </location>
</feature>
<dbReference type="SUPFAM" id="SSF118290">
    <property type="entry name" value="WRKY DNA-binding domain"/>
    <property type="match status" value="1"/>
</dbReference>
<feature type="region of interest" description="Disordered" evidence="7">
    <location>
        <begin position="467"/>
        <end position="498"/>
    </location>
</feature>
<dbReference type="PANTHER" id="PTHR31429:SF59">
    <property type="entry name" value="WRKY TRANSCRIPTION FACTOR 47-RELATED"/>
    <property type="match status" value="1"/>
</dbReference>
<evidence type="ECO:0000259" key="8">
    <source>
        <dbReference type="PROSITE" id="PS50811"/>
    </source>
</evidence>
<evidence type="ECO:0000256" key="5">
    <source>
        <dbReference type="ARBA" id="ARBA00023242"/>
    </source>
</evidence>
<dbReference type="InterPro" id="IPR044810">
    <property type="entry name" value="WRKY_plant"/>
</dbReference>
<comment type="subcellular location">
    <subcellularLocation>
        <location evidence="1">Nucleus</location>
    </subcellularLocation>
</comment>
<dbReference type="OMA" id="KCEANGM"/>
<dbReference type="OrthoDB" id="2020995at2759"/>
<feature type="compositionally biased region" description="Polar residues" evidence="7">
    <location>
        <begin position="486"/>
        <end position="498"/>
    </location>
</feature>
<feature type="compositionally biased region" description="Basic and acidic residues" evidence="7">
    <location>
        <begin position="137"/>
        <end position="148"/>
    </location>
</feature>
<evidence type="ECO:0000256" key="2">
    <source>
        <dbReference type="ARBA" id="ARBA00023015"/>
    </source>
</evidence>
<sequence length="498" mass="54419">MTLLHSGESVRPNSDVSDQVTESPVDGKHTFEEMDFFSVEVSRTNSTDESKEQEMKDGSTRIESGVNTGLHLLTLNSGSDRLIIEQKPPNTQLTALQDDLERLNDENQKLRSMLEQITKNYSALQTQLLLAMQQQEFENRREQDERNGKSSPTLCAQQFMDPGPFSALDINEPSHSDDETRELPTSPTNNIEVMSKDGDHDMVQIGRKRPSVEDGRDQTSQSWGAQKSPKFEQEKSEEQLPGFPGRKARVSIRARSDAPMISDGCQWRKYGQKIAKGNPCPRAYYRCTMALGCPVRKQVQRCSQDKSILITTYEGNHSHPLPPAATAMANTTSVAATMLLSGSTTSKDSLMNSGFFPPFSYTSTMATLSASAPFPTITLDLTQTPNPMQFQRAPPPMMPFPVPLHGCPQLIGQPMFSTPKLPLMPAVQLGQRHPSMVETVTAALATDPNITAAIAAAISSIIGAPRSNDGSNNNNGGGNHSSSGSPQLPQSCTTFSTK</sequence>
<name>A0A834ZEV9_TETSI</name>
<reference evidence="9 10" key="1">
    <citation type="submission" date="2020-04" db="EMBL/GenBank/DDBJ databases">
        <title>Plant Genome Project.</title>
        <authorList>
            <person name="Zhang R.-G."/>
        </authorList>
    </citation>
    <scope>NUCLEOTIDE SEQUENCE [LARGE SCALE GENOMIC DNA]</scope>
    <source>
        <strain evidence="9">YNK0</strain>
        <tissue evidence="9">Leaf</tissue>
    </source>
</reference>
<feature type="region of interest" description="Disordered" evidence="7">
    <location>
        <begin position="136"/>
        <end position="251"/>
    </location>
</feature>
<dbReference type="GO" id="GO:0003700">
    <property type="term" value="F:DNA-binding transcription factor activity"/>
    <property type="evidence" value="ECO:0007669"/>
    <property type="project" value="InterPro"/>
</dbReference>
<evidence type="ECO:0000256" key="1">
    <source>
        <dbReference type="ARBA" id="ARBA00004123"/>
    </source>
</evidence>
<dbReference type="GO" id="GO:0005634">
    <property type="term" value="C:nucleus"/>
    <property type="evidence" value="ECO:0007669"/>
    <property type="project" value="UniProtKB-SubCell"/>
</dbReference>
<dbReference type="Pfam" id="PF03106">
    <property type="entry name" value="WRKY"/>
    <property type="match status" value="1"/>
</dbReference>
<evidence type="ECO:0000256" key="4">
    <source>
        <dbReference type="ARBA" id="ARBA00023163"/>
    </source>
</evidence>
<feature type="compositionally biased region" description="Basic and acidic residues" evidence="7">
    <location>
        <begin position="229"/>
        <end position="238"/>
    </location>
</feature>
<feature type="compositionally biased region" description="Polar residues" evidence="7">
    <location>
        <begin position="11"/>
        <end position="22"/>
    </location>
</feature>
<feature type="compositionally biased region" description="Basic and acidic residues" evidence="7">
    <location>
        <begin position="172"/>
        <end position="182"/>
    </location>
</feature>
<evidence type="ECO:0000256" key="7">
    <source>
        <dbReference type="SAM" id="MobiDB-lite"/>
    </source>
</evidence>
<gene>
    <name evidence="9" type="ORF">HHK36_012141</name>
</gene>
<evidence type="ECO:0000313" key="9">
    <source>
        <dbReference type="EMBL" id="KAF8401212.1"/>
    </source>
</evidence>